<name>A0A6N0P0F2_9CREN</name>
<dbReference type="KEGG" id="mten:GWK48_10435"/>
<dbReference type="GeneID" id="55642364"/>
<keyword evidence="2" id="KW-1185">Reference proteome</keyword>
<dbReference type="EMBL" id="CP049074">
    <property type="protein sequence ID" value="QKR00750.1"/>
    <property type="molecule type" value="Genomic_DNA"/>
</dbReference>
<dbReference type="RefSeq" id="WP_174632073.1">
    <property type="nucleotide sequence ID" value="NZ_CP049074.1"/>
</dbReference>
<reference evidence="1 2" key="1">
    <citation type="submission" date="2020-02" db="EMBL/GenBank/DDBJ databases">
        <title>Comparative genome analysis reveals the metabolism and evolution of the thermophilic archaeal genus Metallosphaera.</title>
        <authorList>
            <person name="Jiang C."/>
        </authorList>
    </citation>
    <scope>NUCLEOTIDE SEQUENCE [LARGE SCALE GENOMIC DNA]</scope>
    <source>
        <strain evidence="1 2">Ric-A</strain>
    </source>
</reference>
<organism evidence="1 2">
    <name type="scientific">Metallosphaera tengchongensis</name>
    <dbReference type="NCBI Taxonomy" id="1532350"/>
    <lineage>
        <taxon>Archaea</taxon>
        <taxon>Thermoproteota</taxon>
        <taxon>Thermoprotei</taxon>
        <taxon>Sulfolobales</taxon>
        <taxon>Sulfolobaceae</taxon>
        <taxon>Metallosphaera</taxon>
    </lineage>
</organism>
<evidence type="ECO:0000313" key="1">
    <source>
        <dbReference type="EMBL" id="QKR00750.1"/>
    </source>
</evidence>
<gene>
    <name evidence="1" type="ORF">GWK48_10435</name>
</gene>
<dbReference type="AlphaFoldDB" id="A0A6N0P0F2"/>
<evidence type="ECO:0000313" key="2">
    <source>
        <dbReference type="Proteomes" id="UP000509301"/>
    </source>
</evidence>
<proteinExistence type="predicted"/>
<dbReference type="Proteomes" id="UP000509301">
    <property type="component" value="Chromosome"/>
</dbReference>
<protein>
    <submittedName>
        <fullName evidence="1">Uncharacterized protein</fullName>
    </submittedName>
</protein>
<accession>A0A6N0P0F2</accession>
<sequence>MINMQGNECGRCNINCSEYVSESVRWEDVYDWSGINIRRIEAAFYERNFLDLDVQGTLRNVIEAARRSPIYYPSQACLERLAIFCCSEREHAGYIFYNIDRINEYIDGLTNSIVLLTLADMSRAFTKEVVAGLIKDKYRWDRLLNNVKKAVRYVITSSIMLHERFHWAEGCGSSDRCDAEARATAYQIVRTIDLIRGRRFEDWAVQPPLNLAIQPTVNLAIRPYLMPLVYNLFDRIKRKFILLHDLSTLFALELSVESILLTHSRLPCYSRFYNYLGSKNRILGSIDIHKADDRFSVISLPWIGVNIGFNYHDHDHFHVSYDTEDNVYLNLDVKAPPRVKDLKEVWVSCQ</sequence>